<dbReference type="GO" id="GO:0006096">
    <property type="term" value="P:glycolytic process"/>
    <property type="evidence" value="ECO:0007669"/>
    <property type="project" value="UniProtKB-KW"/>
</dbReference>
<keyword evidence="8" id="KW-0479">Metal-binding</keyword>
<evidence type="ECO:0000256" key="13">
    <source>
        <dbReference type="ARBA" id="ARBA00023152"/>
    </source>
</evidence>
<evidence type="ECO:0000256" key="2">
    <source>
        <dbReference type="ARBA" id="ARBA00001946"/>
    </source>
</evidence>
<keyword evidence="7 14" id="KW-0808">Transferase</keyword>
<evidence type="ECO:0000256" key="11">
    <source>
        <dbReference type="ARBA" id="ARBA00022840"/>
    </source>
</evidence>
<evidence type="ECO:0000313" key="18">
    <source>
        <dbReference type="Proteomes" id="UP000735302"/>
    </source>
</evidence>
<evidence type="ECO:0000256" key="1">
    <source>
        <dbReference type="ARBA" id="ARBA00000642"/>
    </source>
</evidence>
<comment type="cofactor">
    <cofactor evidence="2">
        <name>Mg(2+)</name>
        <dbReference type="ChEBI" id="CHEBI:18420"/>
    </cofactor>
</comment>
<dbReference type="GO" id="GO:0046872">
    <property type="term" value="F:metal ion binding"/>
    <property type="evidence" value="ECO:0007669"/>
    <property type="project" value="UniProtKB-KW"/>
</dbReference>
<accession>A0AAV3ZCP8</accession>
<feature type="region of interest" description="Disordered" evidence="16">
    <location>
        <begin position="1"/>
        <end position="40"/>
    </location>
</feature>
<dbReference type="InterPro" id="IPR001576">
    <property type="entry name" value="Phosphoglycerate_kinase"/>
</dbReference>
<dbReference type="Pfam" id="PF00162">
    <property type="entry name" value="PGK"/>
    <property type="match status" value="1"/>
</dbReference>
<dbReference type="Proteomes" id="UP000735302">
    <property type="component" value="Unassembled WGS sequence"/>
</dbReference>
<dbReference type="GO" id="GO:0005524">
    <property type="term" value="F:ATP binding"/>
    <property type="evidence" value="ECO:0007669"/>
    <property type="project" value="UniProtKB-KW"/>
</dbReference>
<dbReference type="PANTHER" id="PTHR11406:SF0">
    <property type="entry name" value="PHOSPHOGLYCERATE KINASE"/>
    <property type="match status" value="1"/>
</dbReference>
<dbReference type="PANTHER" id="PTHR11406">
    <property type="entry name" value="PHOSPHOGLYCERATE KINASE"/>
    <property type="match status" value="1"/>
</dbReference>
<dbReference type="SUPFAM" id="SSF53748">
    <property type="entry name" value="Phosphoglycerate kinase"/>
    <property type="match status" value="1"/>
</dbReference>
<proteinExistence type="inferred from homology"/>
<dbReference type="GO" id="GO:0006094">
    <property type="term" value="P:gluconeogenesis"/>
    <property type="evidence" value="ECO:0007669"/>
    <property type="project" value="TreeGrafter"/>
</dbReference>
<evidence type="ECO:0000256" key="3">
    <source>
        <dbReference type="ARBA" id="ARBA00004838"/>
    </source>
</evidence>
<keyword evidence="9" id="KW-0547">Nucleotide-binding</keyword>
<sequence length="409" mass="45342">MMMMLLGGSDDGNIYDEEEGNKEGDDDSIADNDVDENNDNGGDGFLMKKEVESFAKVLEDPQKPFLAILGGAKVTDKIQLIENLLDNVTDMIIGGGMAFTFLKVLKDMEIGNSLYDEEGAEIVPAIMEKAQAKNVNIILPVDFVVADEFSEDAFPETVDENAGIPEGMMGLDVGEKSRILFAEAISQAKTIVWNGPPGVFEWENFAEGSKAMVDAVVEARIGMCSRRHQVIIQRLLAKLIANKHLKSNMEWSNTVQNRQCSTKQCKVIRDFNLDNKLKHAKVSDVNSKKIKYGSPGCTIERRNNFNGKDGSTKHMVRICNDDRGEKPERRKSLQDQIIFTNEVKTAIKKMNNWEATGPDHLPTEVKALDNLGAYLTAKPLNAIHNCGTIPEDPRKSGFIVPGATERELY</sequence>
<comment type="caution">
    <text evidence="17">The sequence shown here is derived from an EMBL/GenBank/DDBJ whole genome shotgun (WGS) entry which is preliminary data.</text>
</comment>
<evidence type="ECO:0000256" key="14">
    <source>
        <dbReference type="RuleBase" id="RU000532"/>
    </source>
</evidence>
<organism evidence="17 18">
    <name type="scientific">Plakobranchus ocellatus</name>
    <dbReference type="NCBI Taxonomy" id="259542"/>
    <lineage>
        <taxon>Eukaryota</taxon>
        <taxon>Metazoa</taxon>
        <taxon>Spiralia</taxon>
        <taxon>Lophotrochozoa</taxon>
        <taxon>Mollusca</taxon>
        <taxon>Gastropoda</taxon>
        <taxon>Heterobranchia</taxon>
        <taxon>Euthyneura</taxon>
        <taxon>Panpulmonata</taxon>
        <taxon>Sacoglossa</taxon>
        <taxon>Placobranchoidea</taxon>
        <taxon>Plakobranchidae</taxon>
        <taxon>Plakobranchus</taxon>
    </lineage>
</organism>
<evidence type="ECO:0000256" key="5">
    <source>
        <dbReference type="ARBA" id="ARBA00011245"/>
    </source>
</evidence>
<comment type="catalytic activity">
    <reaction evidence="1 14">
        <text>(2R)-3-phosphoglycerate + ATP = (2R)-3-phospho-glyceroyl phosphate + ADP</text>
        <dbReference type="Rhea" id="RHEA:14801"/>
        <dbReference type="ChEBI" id="CHEBI:30616"/>
        <dbReference type="ChEBI" id="CHEBI:57604"/>
        <dbReference type="ChEBI" id="CHEBI:58272"/>
        <dbReference type="ChEBI" id="CHEBI:456216"/>
        <dbReference type="EC" id="2.7.2.3"/>
    </reaction>
</comment>
<keyword evidence="12" id="KW-0460">Magnesium</keyword>
<comment type="similarity">
    <text evidence="4 14">Belongs to the phosphoglycerate kinase family.</text>
</comment>
<evidence type="ECO:0000313" key="17">
    <source>
        <dbReference type="EMBL" id="GFN93690.1"/>
    </source>
</evidence>
<protein>
    <recommendedName>
        <fullName evidence="6 14">Phosphoglycerate kinase</fullName>
        <ecNumber evidence="6 14">2.7.2.3</ecNumber>
    </recommendedName>
</protein>
<dbReference type="EC" id="2.7.2.3" evidence="6 14"/>
<evidence type="ECO:0000256" key="12">
    <source>
        <dbReference type="ARBA" id="ARBA00022842"/>
    </source>
</evidence>
<dbReference type="GO" id="GO:0005829">
    <property type="term" value="C:cytosol"/>
    <property type="evidence" value="ECO:0007669"/>
    <property type="project" value="TreeGrafter"/>
</dbReference>
<evidence type="ECO:0000256" key="4">
    <source>
        <dbReference type="ARBA" id="ARBA00008982"/>
    </source>
</evidence>
<evidence type="ECO:0000256" key="8">
    <source>
        <dbReference type="ARBA" id="ARBA00022723"/>
    </source>
</evidence>
<dbReference type="AlphaFoldDB" id="A0AAV3ZCP8"/>
<evidence type="ECO:0000256" key="9">
    <source>
        <dbReference type="ARBA" id="ARBA00022741"/>
    </source>
</evidence>
<comment type="pathway">
    <text evidence="3 14">Carbohydrate degradation; glycolysis; pyruvate from D-glyceraldehyde 3-phosphate: step 2/5.</text>
</comment>
<name>A0AAV3ZCP8_9GAST</name>
<dbReference type="InterPro" id="IPR015824">
    <property type="entry name" value="Phosphoglycerate_kinase_N"/>
</dbReference>
<evidence type="ECO:0000256" key="7">
    <source>
        <dbReference type="ARBA" id="ARBA00022679"/>
    </source>
</evidence>
<dbReference type="GO" id="GO:0043531">
    <property type="term" value="F:ADP binding"/>
    <property type="evidence" value="ECO:0007669"/>
    <property type="project" value="TreeGrafter"/>
</dbReference>
<dbReference type="GO" id="GO:0004618">
    <property type="term" value="F:phosphoglycerate kinase activity"/>
    <property type="evidence" value="ECO:0007669"/>
    <property type="project" value="UniProtKB-EC"/>
</dbReference>
<evidence type="ECO:0000256" key="15">
    <source>
        <dbReference type="RuleBase" id="RU000696"/>
    </source>
</evidence>
<dbReference type="FunFam" id="3.40.50.1260:FF:000003">
    <property type="entry name" value="Phosphoglycerate kinase"/>
    <property type="match status" value="1"/>
</dbReference>
<dbReference type="InterPro" id="IPR036043">
    <property type="entry name" value="Phosphoglycerate_kinase_sf"/>
</dbReference>
<keyword evidence="10 14" id="KW-0418">Kinase</keyword>
<evidence type="ECO:0000256" key="10">
    <source>
        <dbReference type="ARBA" id="ARBA00022777"/>
    </source>
</evidence>
<comment type="subunit">
    <text evidence="5 15">Monomer.</text>
</comment>
<reference evidence="17 18" key="1">
    <citation type="journal article" date="2021" name="Elife">
        <title>Chloroplast acquisition without the gene transfer in kleptoplastic sea slugs, Plakobranchus ocellatus.</title>
        <authorList>
            <person name="Maeda T."/>
            <person name="Takahashi S."/>
            <person name="Yoshida T."/>
            <person name="Shimamura S."/>
            <person name="Takaki Y."/>
            <person name="Nagai Y."/>
            <person name="Toyoda A."/>
            <person name="Suzuki Y."/>
            <person name="Arimoto A."/>
            <person name="Ishii H."/>
            <person name="Satoh N."/>
            <person name="Nishiyama T."/>
            <person name="Hasebe M."/>
            <person name="Maruyama T."/>
            <person name="Minagawa J."/>
            <person name="Obokata J."/>
            <person name="Shigenobu S."/>
        </authorList>
    </citation>
    <scope>NUCLEOTIDE SEQUENCE [LARGE SCALE GENOMIC DNA]</scope>
</reference>
<dbReference type="EMBL" id="BLXT01002363">
    <property type="protein sequence ID" value="GFN93690.1"/>
    <property type="molecule type" value="Genomic_DNA"/>
</dbReference>
<evidence type="ECO:0000256" key="6">
    <source>
        <dbReference type="ARBA" id="ARBA00013061"/>
    </source>
</evidence>
<keyword evidence="13" id="KW-0324">Glycolysis</keyword>
<evidence type="ECO:0000256" key="16">
    <source>
        <dbReference type="SAM" id="MobiDB-lite"/>
    </source>
</evidence>
<keyword evidence="18" id="KW-1185">Reference proteome</keyword>
<keyword evidence="11" id="KW-0067">ATP-binding</keyword>
<dbReference type="PRINTS" id="PR00477">
    <property type="entry name" value="PHGLYCKINASE"/>
</dbReference>
<feature type="compositionally biased region" description="Acidic residues" evidence="16">
    <location>
        <begin position="13"/>
        <end position="38"/>
    </location>
</feature>
<dbReference type="Gene3D" id="3.40.50.1260">
    <property type="entry name" value="Phosphoglycerate kinase, N-terminal domain"/>
    <property type="match status" value="2"/>
</dbReference>
<gene>
    <name evidence="17" type="ORF">PoB_002019600</name>
</gene>